<dbReference type="Proteomes" id="UP000199706">
    <property type="component" value="Unassembled WGS sequence"/>
</dbReference>
<evidence type="ECO:0000313" key="1">
    <source>
        <dbReference type="EMBL" id="SDG42644.1"/>
    </source>
</evidence>
<sequence>MPQAVADTRPFADRRALAILLAVPNHPEASVEHKQDAATLLATWQQKCGHWKLDPLNAHNASPELPSGYREWQPYLDIALKSADH</sequence>
<accession>A0A1G7U5F1</accession>
<evidence type="ECO:0000313" key="2">
    <source>
        <dbReference type="Proteomes" id="UP000199706"/>
    </source>
</evidence>
<dbReference type="EMBL" id="FNCJ01000003">
    <property type="protein sequence ID" value="SDG42644.1"/>
    <property type="molecule type" value="Genomic_DNA"/>
</dbReference>
<reference evidence="1 2" key="1">
    <citation type="submission" date="2016-10" db="EMBL/GenBank/DDBJ databases">
        <authorList>
            <person name="de Groot N.N."/>
        </authorList>
    </citation>
    <scope>NUCLEOTIDE SEQUENCE [LARGE SCALE GENOMIC DNA]</scope>
    <source>
        <strain evidence="1 2">LMG 2247</strain>
    </source>
</reference>
<protein>
    <submittedName>
        <fullName evidence="1">Uncharacterized protein</fullName>
    </submittedName>
</protein>
<name>A0A1G7U5F1_9BURK</name>
<organism evidence="1 2">
    <name type="scientific">Paraburkholderia phenazinium</name>
    <dbReference type="NCBI Taxonomy" id="60549"/>
    <lineage>
        <taxon>Bacteria</taxon>
        <taxon>Pseudomonadati</taxon>
        <taxon>Pseudomonadota</taxon>
        <taxon>Betaproteobacteria</taxon>
        <taxon>Burkholderiales</taxon>
        <taxon>Burkholderiaceae</taxon>
        <taxon>Paraburkholderia</taxon>
    </lineage>
</organism>
<gene>
    <name evidence="1" type="ORF">SAMN05216466_103307</name>
</gene>
<dbReference type="RefSeq" id="WP_090683470.1">
    <property type="nucleotide sequence ID" value="NZ_CADERL010000005.1"/>
</dbReference>
<proteinExistence type="predicted"/>
<dbReference type="OrthoDB" id="9902425at2"/>
<dbReference type="AlphaFoldDB" id="A0A1G7U5F1"/>